<dbReference type="PANTHER" id="PTHR10953">
    <property type="entry name" value="UBIQUITIN-ACTIVATING ENZYME E1"/>
    <property type="match status" value="1"/>
</dbReference>
<dbReference type="SUPFAM" id="SSF69572">
    <property type="entry name" value="Activating enzymes of the ubiquitin-like proteins"/>
    <property type="match status" value="1"/>
</dbReference>
<gene>
    <name evidence="6" type="ORF">MSPICULIGERA_LOCUS17753</name>
</gene>
<reference evidence="6" key="1">
    <citation type="submission" date="2023-06" db="EMBL/GenBank/DDBJ databases">
        <authorList>
            <person name="Delattre M."/>
        </authorList>
    </citation>
    <scope>NUCLEOTIDE SEQUENCE</scope>
    <source>
        <strain evidence="6">AF72</strain>
    </source>
</reference>
<dbReference type="GO" id="GO:0045116">
    <property type="term" value="P:protein neddylation"/>
    <property type="evidence" value="ECO:0007669"/>
    <property type="project" value="InterPro"/>
</dbReference>
<comment type="similarity">
    <text evidence="2">Belongs to the ubiquitin-activating E1 family. ULA1 subfamily.</text>
</comment>
<dbReference type="Proteomes" id="UP001177023">
    <property type="component" value="Unassembled WGS sequence"/>
</dbReference>
<protein>
    <recommendedName>
        <fullName evidence="3">NEDD8-activating enzyme E1 regulatory subunit</fullName>
    </recommendedName>
</protein>
<dbReference type="Gene3D" id="3.40.50.720">
    <property type="entry name" value="NAD(P)-binding Rossmann-like Domain"/>
    <property type="match status" value="2"/>
</dbReference>
<dbReference type="InterPro" id="IPR000594">
    <property type="entry name" value="ThiF_NAD_FAD-bd"/>
</dbReference>
<dbReference type="AlphaFoldDB" id="A0AA36D4J8"/>
<dbReference type="InterPro" id="IPR030667">
    <property type="entry name" value="APP-BP1"/>
</dbReference>
<comment type="caution">
    <text evidence="6">The sequence shown here is derived from an EMBL/GenBank/DDBJ whole genome shotgun (WGS) entry which is preliminary data.</text>
</comment>
<evidence type="ECO:0000256" key="4">
    <source>
        <dbReference type="ARBA" id="ARBA00022786"/>
    </source>
</evidence>
<sequence>MQKTGQRDARYDRQLRLWGDEGQNAIETTSVCVLGANPTATEAIKALVLAGVSSVVIVDGDRVTERDLGTNFFFEPSQLGMNRAKAAAFLLQELNSAVTVRAFEADLSKITGQEILSMGKFSVVVLTDMNEDRSVMIGDELFGAGVPLISCRAYGLIGYLRISVKEHHIFNSRKEDPRPDFRLDEVFGGLQQLYESIDFPSLTTEQFKHTPYIFLLMRALELFRESKSDREAFPASFAERKKIVSLLDSISPSDGLAEENVDQAKAAVNRCMHKTTVPESVSKIFEHPGCSQNSTSTDPFWMMCSALKIFADQHGHLPLSDSIPDMAASSENYVRLVNAFRQQSEAEANVVLELAKGIQQARGCEDFISTESCRKFCKNAHFLGLQTGTSLRHDIEDGWNAVIDELANGYCEEHEVPNVIWYVMLRAVDRFVSAKQRNPGTNGVPLSIDATMLEECVTQIIDESTSGCAQMAKKKVTRKVLDEAVRMGSCMLHTTSAVMGGITAQEVIKLATNQYLPLDNTLVVDLHTQKSNFYRF</sequence>
<feature type="domain" description="THIF-type NAD/FAD binding fold" evidence="5">
    <location>
        <begin position="11"/>
        <end position="518"/>
    </location>
</feature>
<dbReference type="EMBL" id="CATQJA010002657">
    <property type="protein sequence ID" value="CAJ0579539.1"/>
    <property type="molecule type" value="Genomic_DNA"/>
</dbReference>
<dbReference type="InterPro" id="IPR035985">
    <property type="entry name" value="Ubiquitin-activating_enz"/>
</dbReference>
<dbReference type="PIRSF" id="PIRSF039099">
    <property type="entry name" value="APP-BP1"/>
    <property type="match status" value="1"/>
</dbReference>
<accession>A0AA36D4J8</accession>
<evidence type="ECO:0000313" key="7">
    <source>
        <dbReference type="Proteomes" id="UP001177023"/>
    </source>
</evidence>
<evidence type="ECO:0000313" key="6">
    <source>
        <dbReference type="EMBL" id="CAJ0579539.1"/>
    </source>
</evidence>
<dbReference type="GO" id="GO:0005737">
    <property type="term" value="C:cytoplasm"/>
    <property type="evidence" value="ECO:0007669"/>
    <property type="project" value="TreeGrafter"/>
</dbReference>
<proteinExistence type="inferred from homology"/>
<evidence type="ECO:0000256" key="2">
    <source>
        <dbReference type="ARBA" id="ARBA00006868"/>
    </source>
</evidence>
<organism evidence="6 7">
    <name type="scientific">Mesorhabditis spiculigera</name>
    <dbReference type="NCBI Taxonomy" id="96644"/>
    <lineage>
        <taxon>Eukaryota</taxon>
        <taxon>Metazoa</taxon>
        <taxon>Ecdysozoa</taxon>
        <taxon>Nematoda</taxon>
        <taxon>Chromadorea</taxon>
        <taxon>Rhabditida</taxon>
        <taxon>Rhabditina</taxon>
        <taxon>Rhabditomorpha</taxon>
        <taxon>Rhabditoidea</taxon>
        <taxon>Rhabditidae</taxon>
        <taxon>Mesorhabditinae</taxon>
        <taxon>Mesorhabditis</taxon>
    </lineage>
</organism>
<evidence type="ECO:0000256" key="1">
    <source>
        <dbReference type="ARBA" id="ARBA00005032"/>
    </source>
</evidence>
<dbReference type="InterPro" id="IPR045886">
    <property type="entry name" value="ThiF/MoeB/HesA"/>
</dbReference>
<evidence type="ECO:0000256" key="3">
    <source>
        <dbReference type="ARBA" id="ARBA00015407"/>
    </source>
</evidence>
<keyword evidence="4" id="KW-0833">Ubl conjugation pathway</keyword>
<keyword evidence="7" id="KW-1185">Reference proteome</keyword>
<dbReference type="GO" id="GO:0019781">
    <property type="term" value="F:NEDD8 activating enzyme activity"/>
    <property type="evidence" value="ECO:0007669"/>
    <property type="project" value="InterPro"/>
</dbReference>
<dbReference type="Pfam" id="PF00899">
    <property type="entry name" value="ThiF"/>
    <property type="match status" value="1"/>
</dbReference>
<comment type="pathway">
    <text evidence="1">Protein modification; protein neddylation.</text>
</comment>
<feature type="non-terminal residue" evidence="6">
    <location>
        <position position="536"/>
    </location>
</feature>
<evidence type="ECO:0000259" key="5">
    <source>
        <dbReference type="Pfam" id="PF00899"/>
    </source>
</evidence>
<dbReference type="PANTHER" id="PTHR10953:SF29">
    <property type="entry name" value="NEDD8-ACTIVATING ENZYME E1 REGULATORY SUBUNIT"/>
    <property type="match status" value="1"/>
</dbReference>
<name>A0AA36D4J8_9BILA</name>